<dbReference type="RefSeq" id="XP_046117375.1">
    <property type="nucleotide sequence ID" value="XM_046266043.1"/>
</dbReference>
<keyword evidence="2" id="KW-0472">Membrane</keyword>
<evidence type="ECO:0000256" key="1">
    <source>
        <dbReference type="SAM" id="MobiDB-lite"/>
    </source>
</evidence>
<evidence type="ECO:0000313" key="4">
    <source>
        <dbReference type="Proteomes" id="UP000887229"/>
    </source>
</evidence>
<feature type="non-terminal residue" evidence="3">
    <location>
        <position position="1"/>
    </location>
</feature>
<dbReference type="EMBL" id="MU251257">
    <property type="protein sequence ID" value="KAG9253451.1"/>
    <property type="molecule type" value="Genomic_DNA"/>
</dbReference>
<comment type="caution">
    <text evidence="3">The sequence shown here is derived from an EMBL/GenBank/DDBJ whole genome shotgun (WGS) entry which is preliminary data.</text>
</comment>
<feature type="region of interest" description="Disordered" evidence="1">
    <location>
        <begin position="1"/>
        <end position="22"/>
    </location>
</feature>
<reference evidence="3" key="1">
    <citation type="journal article" date="2021" name="IMA Fungus">
        <title>Genomic characterization of three marine fungi, including Emericellopsis atlantica sp. nov. with signatures of a generalist lifestyle and marine biomass degradation.</title>
        <authorList>
            <person name="Hagestad O.C."/>
            <person name="Hou L."/>
            <person name="Andersen J.H."/>
            <person name="Hansen E.H."/>
            <person name="Altermark B."/>
            <person name="Li C."/>
            <person name="Kuhnert E."/>
            <person name="Cox R.J."/>
            <person name="Crous P.W."/>
            <person name="Spatafora J.W."/>
            <person name="Lail K."/>
            <person name="Amirebrahimi M."/>
            <person name="Lipzen A."/>
            <person name="Pangilinan J."/>
            <person name="Andreopoulos W."/>
            <person name="Hayes R.D."/>
            <person name="Ng V."/>
            <person name="Grigoriev I.V."/>
            <person name="Jackson S.A."/>
            <person name="Sutton T.D.S."/>
            <person name="Dobson A.D.W."/>
            <person name="Rama T."/>
        </authorList>
    </citation>
    <scope>NUCLEOTIDE SEQUENCE</scope>
    <source>
        <strain evidence="3">TS7</strain>
    </source>
</reference>
<keyword evidence="2" id="KW-0812">Transmembrane</keyword>
<keyword evidence="2" id="KW-1133">Transmembrane helix</keyword>
<dbReference type="Proteomes" id="UP000887229">
    <property type="component" value="Unassembled WGS sequence"/>
</dbReference>
<evidence type="ECO:0000256" key="2">
    <source>
        <dbReference type="SAM" id="Phobius"/>
    </source>
</evidence>
<organism evidence="3 4">
    <name type="scientific">Emericellopsis atlantica</name>
    <dbReference type="NCBI Taxonomy" id="2614577"/>
    <lineage>
        <taxon>Eukaryota</taxon>
        <taxon>Fungi</taxon>
        <taxon>Dikarya</taxon>
        <taxon>Ascomycota</taxon>
        <taxon>Pezizomycotina</taxon>
        <taxon>Sordariomycetes</taxon>
        <taxon>Hypocreomycetidae</taxon>
        <taxon>Hypocreales</taxon>
        <taxon>Bionectriaceae</taxon>
        <taxon>Emericellopsis</taxon>
    </lineage>
</organism>
<proteinExistence type="predicted"/>
<evidence type="ECO:0000313" key="3">
    <source>
        <dbReference type="EMBL" id="KAG9253451.1"/>
    </source>
</evidence>
<feature type="transmembrane region" description="Helical" evidence="2">
    <location>
        <begin position="285"/>
        <end position="306"/>
    </location>
</feature>
<gene>
    <name evidence="3" type="ORF">F5Z01DRAFT_688281</name>
</gene>
<feature type="transmembrane region" description="Helical" evidence="2">
    <location>
        <begin position="248"/>
        <end position="265"/>
    </location>
</feature>
<dbReference type="AlphaFoldDB" id="A0A9P7ZK71"/>
<feature type="transmembrane region" description="Helical" evidence="2">
    <location>
        <begin position="427"/>
        <end position="449"/>
    </location>
</feature>
<dbReference type="OrthoDB" id="5429468at2759"/>
<keyword evidence="4" id="KW-1185">Reference proteome</keyword>
<feature type="transmembrane region" description="Helical" evidence="2">
    <location>
        <begin position="55"/>
        <end position="80"/>
    </location>
</feature>
<name>A0A9P7ZK71_9HYPO</name>
<feature type="transmembrane region" description="Helical" evidence="2">
    <location>
        <begin position="377"/>
        <end position="406"/>
    </location>
</feature>
<dbReference type="GeneID" id="70296946"/>
<protein>
    <submittedName>
        <fullName evidence="3">Uncharacterized protein</fullName>
    </submittedName>
</protein>
<sequence length="502" mass="57392">MRQQYDSVSMEYWPSSDRRSPGPARICKHPDIAYKLEAASIKHSPAWFEAWGGTILGWILVVLLTLFQVGIFAIGIAMVYTTEASIDERSPDFALYKNSRFHECVNTTPESVDCTLLQGNAIDTSTEGDEQNHFLMDMVFHDYRNNTADHPTYTWCEMVSCLKDFKVLPTTLRPSALQLPSLKTWFQCNIQAIVGAWAARTWIGSQSRQSRSACKGISIKDWGPAVYTIGATVYWWVDFIRWCTRPEYQAFVSVIGWISVWTLAYKMRYHPFSCIFKEDSRWHKVLSGILWTTTVVQWIISCYLLSRYWEEFFPPRIDFAQRYDCVQSQVASAPGQSSCTPDQLCSIPWLLSNPGWNGWFMEPESPNFFAQYDVANIMLALLFFFSTFTFVAVPLITAVTRTYAILRPDRHPERSAFGDLVYFNDEVGGPVISGAVAALATLCIGALLLGHTPLTWNSIDREGSIAYDLDCTAVHVIASPWRQYMDIEYGRVLRFVRMWFNI</sequence>
<accession>A0A9P7ZK71</accession>